<feature type="transmembrane region" description="Helical" evidence="1">
    <location>
        <begin position="118"/>
        <end position="141"/>
    </location>
</feature>
<evidence type="ECO:0000256" key="1">
    <source>
        <dbReference type="SAM" id="Phobius"/>
    </source>
</evidence>
<keyword evidence="2" id="KW-0732">Signal</keyword>
<organism evidence="3 4">
    <name type="scientific">Magallana gigas</name>
    <name type="common">Pacific oyster</name>
    <name type="synonym">Crassostrea gigas</name>
    <dbReference type="NCBI Taxonomy" id="29159"/>
    <lineage>
        <taxon>Eukaryota</taxon>
        <taxon>Metazoa</taxon>
        <taxon>Spiralia</taxon>
        <taxon>Lophotrochozoa</taxon>
        <taxon>Mollusca</taxon>
        <taxon>Bivalvia</taxon>
        <taxon>Autobranchia</taxon>
        <taxon>Pteriomorphia</taxon>
        <taxon>Ostreida</taxon>
        <taxon>Ostreoidea</taxon>
        <taxon>Ostreidae</taxon>
        <taxon>Magallana</taxon>
    </lineage>
</organism>
<proteinExistence type="predicted"/>
<feature type="signal peptide" evidence="2">
    <location>
        <begin position="1"/>
        <end position="23"/>
    </location>
</feature>
<dbReference type="EnsemblMetazoa" id="G17889.1">
    <property type="protein sequence ID" value="G17889.1:cds"/>
    <property type="gene ID" value="G17889"/>
</dbReference>
<evidence type="ECO:0000313" key="4">
    <source>
        <dbReference type="Proteomes" id="UP000005408"/>
    </source>
</evidence>
<keyword evidence="4" id="KW-1185">Reference proteome</keyword>
<keyword evidence="1" id="KW-1133">Transmembrane helix</keyword>
<evidence type="ECO:0000313" key="3">
    <source>
        <dbReference type="EnsemblMetazoa" id="G17889.1:cds"/>
    </source>
</evidence>
<protein>
    <submittedName>
        <fullName evidence="3">Uncharacterized protein</fullName>
    </submittedName>
</protein>
<reference evidence="3" key="1">
    <citation type="submission" date="2022-08" db="UniProtKB">
        <authorList>
            <consortium name="EnsemblMetazoa"/>
        </authorList>
    </citation>
    <scope>IDENTIFICATION</scope>
    <source>
        <strain evidence="3">05x7-T-G4-1.051#20</strain>
    </source>
</reference>
<accession>A0A8W8JDH1</accession>
<dbReference type="AlphaFoldDB" id="A0A8W8JDH1"/>
<evidence type="ECO:0000256" key="2">
    <source>
        <dbReference type="SAM" id="SignalP"/>
    </source>
</evidence>
<keyword evidence="1" id="KW-0812">Transmembrane</keyword>
<name>A0A8W8JDH1_MAGGI</name>
<feature type="chain" id="PRO_5036473677" evidence="2">
    <location>
        <begin position="24"/>
        <end position="189"/>
    </location>
</feature>
<dbReference type="Gene3D" id="2.170.300.10">
    <property type="entry name" value="Tie2 ligand-binding domain superfamily"/>
    <property type="match status" value="1"/>
</dbReference>
<keyword evidence="1" id="KW-0472">Membrane</keyword>
<dbReference type="Proteomes" id="UP000005408">
    <property type="component" value="Unassembled WGS sequence"/>
</dbReference>
<sequence>MDAMKYQCVRLIFLLCNITFCETINCRRHKKQDICENDCVWSPQNNECIDCQIGYYGINCSSPCRYPNYGSGCQQECSLCGKETCNSAFGCPTTGTTTSIEENQSKGDQRDTIKLDPIIIGIVTSSGFFLVLISFVIVTILNRKRFVRKLRKRVHYIESVIEDLHENGTLPRNQIYTPNNDATYINQNQ</sequence>